<dbReference type="PANTHER" id="PTHR38340:SF1">
    <property type="entry name" value="S-LAYER PROTEIN"/>
    <property type="match status" value="1"/>
</dbReference>
<dbReference type="GO" id="GO:0005509">
    <property type="term" value="F:calcium ion binding"/>
    <property type="evidence" value="ECO:0007669"/>
    <property type="project" value="InterPro"/>
</dbReference>
<dbReference type="Proteomes" id="UP000529417">
    <property type="component" value="Unassembled WGS sequence"/>
</dbReference>
<evidence type="ECO:0000313" key="5">
    <source>
        <dbReference type="Proteomes" id="UP000529417"/>
    </source>
</evidence>
<name>A0A7Z0KXQ2_9RHOB</name>
<dbReference type="InterPro" id="IPR001343">
    <property type="entry name" value="Hemolysn_Ca-bd"/>
</dbReference>
<dbReference type="SUPFAM" id="SSF51120">
    <property type="entry name" value="beta-Roll"/>
    <property type="match status" value="2"/>
</dbReference>
<feature type="region of interest" description="Disordered" evidence="3">
    <location>
        <begin position="1"/>
        <end position="91"/>
    </location>
</feature>
<reference evidence="4 5" key="1">
    <citation type="journal article" date="2000" name="Arch. Microbiol.">
        <title>Rhodobaca bogoriensis gen. nov. and sp. nov., an alkaliphilic purple nonsulfur bacterium from African Rift Valley soda lakes.</title>
        <authorList>
            <person name="Milford A.D."/>
            <person name="Achenbach L.A."/>
            <person name="Jung D.O."/>
            <person name="Madigan M.T."/>
        </authorList>
    </citation>
    <scope>NUCLEOTIDE SEQUENCE [LARGE SCALE GENOMIC DNA]</scope>
    <source>
        <strain evidence="4 5">2376</strain>
    </source>
</reference>
<dbReference type="Pfam" id="PF00353">
    <property type="entry name" value="HemolysinCabind"/>
    <property type="match status" value="3"/>
</dbReference>
<comment type="caution">
    <text evidence="4">The sequence shown here is derived from an EMBL/GenBank/DDBJ whole genome shotgun (WGS) entry which is preliminary data.</text>
</comment>
<dbReference type="PRINTS" id="PR00313">
    <property type="entry name" value="CABNDNGRPT"/>
</dbReference>
<accession>A0A7Z0KXQ2</accession>
<dbReference type="Gene3D" id="2.150.10.10">
    <property type="entry name" value="Serralysin-like metalloprotease, C-terminal"/>
    <property type="match status" value="3"/>
</dbReference>
<proteinExistence type="predicted"/>
<dbReference type="EMBL" id="JACBXS010000003">
    <property type="protein sequence ID" value="NYS23841.1"/>
    <property type="molecule type" value="Genomic_DNA"/>
</dbReference>
<evidence type="ECO:0000256" key="3">
    <source>
        <dbReference type="SAM" id="MobiDB-lite"/>
    </source>
</evidence>
<dbReference type="InterPro" id="IPR050557">
    <property type="entry name" value="RTX_toxin/Mannuronan_C5-epim"/>
</dbReference>
<keyword evidence="5" id="KW-1185">Reference proteome</keyword>
<comment type="subcellular location">
    <subcellularLocation>
        <location evidence="1">Secreted</location>
    </subcellularLocation>
</comment>
<keyword evidence="2" id="KW-0964">Secreted</keyword>
<dbReference type="PROSITE" id="PS00330">
    <property type="entry name" value="HEMOLYSIN_CALCIUM"/>
    <property type="match status" value="1"/>
</dbReference>
<dbReference type="PANTHER" id="PTHR38340">
    <property type="entry name" value="S-LAYER PROTEIN"/>
    <property type="match status" value="1"/>
</dbReference>
<dbReference type="InterPro" id="IPR018511">
    <property type="entry name" value="Hemolysin-typ_Ca-bd_CS"/>
</dbReference>
<dbReference type="GO" id="GO:0005576">
    <property type="term" value="C:extracellular region"/>
    <property type="evidence" value="ECO:0007669"/>
    <property type="project" value="UniProtKB-SubCell"/>
</dbReference>
<organism evidence="4 5">
    <name type="scientific">Rhabdonatronobacter sediminivivens</name>
    <dbReference type="NCBI Taxonomy" id="2743469"/>
    <lineage>
        <taxon>Bacteria</taxon>
        <taxon>Pseudomonadati</taxon>
        <taxon>Pseudomonadota</taxon>
        <taxon>Alphaproteobacteria</taxon>
        <taxon>Rhodobacterales</taxon>
        <taxon>Paracoccaceae</taxon>
        <taxon>Rhabdonatronobacter</taxon>
    </lineage>
</organism>
<dbReference type="InterPro" id="IPR011049">
    <property type="entry name" value="Serralysin-like_metalloprot_C"/>
</dbReference>
<evidence type="ECO:0000256" key="1">
    <source>
        <dbReference type="ARBA" id="ARBA00004613"/>
    </source>
</evidence>
<evidence type="ECO:0000313" key="4">
    <source>
        <dbReference type="EMBL" id="NYS23841.1"/>
    </source>
</evidence>
<gene>
    <name evidence="4" type="ORF">HUK65_02470</name>
</gene>
<protein>
    <submittedName>
        <fullName evidence="4">Calcium-binding protein</fullName>
    </submittedName>
</protein>
<dbReference type="AlphaFoldDB" id="A0A7Z0KXQ2"/>
<sequence length="282" mass="28527">MAEPSASLSPELPWDHDPMDSHPFANGQPAHESPDASWHDPALDDGVHSSDSFPPPEDRTTPQLLRAHDGGQTLQGGPGDDTLLGGAGNDTLNGGPGNDILVAVAGNNALNGGPGDDILIGGPGDDTLVGGWGDDLLIAGGGSNVLMGGAGDDVLIGGIDGHGGQNFLNGGAGDDTLFGGGDDVLHGGPGADRFVLGDWIGPGERVTIMDYTPGEDRIQLLINPDIHPDPELLVSPDPDDPNNAVIRLDGEDIGLVLNAAGLRVEDIDLIAEGSEDGVAQGA</sequence>
<evidence type="ECO:0000256" key="2">
    <source>
        <dbReference type="ARBA" id="ARBA00022525"/>
    </source>
</evidence>
<feature type="compositionally biased region" description="Basic and acidic residues" evidence="3">
    <location>
        <begin position="32"/>
        <end position="48"/>
    </location>
</feature>